<feature type="domain" description="Molybdopterin dinucleotide-binding" evidence="5">
    <location>
        <begin position="120"/>
        <end position="206"/>
    </location>
</feature>
<name>X1QIL6_9ZZZZ</name>
<keyword evidence="1" id="KW-0408">Iron</keyword>
<proteinExistence type="predicted"/>
<organism evidence="6">
    <name type="scientific">marine sediment metagenome</name>
    <dbReference type="NCBI Taxonomy" id="412755"/>
    <lineage>
        <taxon>unclassified sequences</taxon>
        <taxon>metagenomes</taxon>
        <taxon>ecological metagenomes</taxon>
    </lineage>
</organism>
<keyword evidence="4" id="KW-0560">Oxidoreductase</keyword>
<evidence type="ECO:0000256" key="1">
    <source>
        <dbReference type="ARBA" id="ARBA00022485"/>
    </source>
</evidence>
<evidence type="ECO:0000256" key="4">
    <source>
        <dbReference type="ARBA" id="ARBA00023002"/>
    </source>
</evidence>
<reference evidence="6" key="1">
    <citation type="journal article" date="2014" name="Front. Microbiol.">
        <title>High frequency of phylogenetically diverse reductive dehalogenase-homologous genes in deep subseafloor sedimentary metagenomes.</title>
        <authorList>
            <person name="Kawai M."/>
            <person name="Futagami T."/>
            <person name="Toyoda A."/>
            <person name="Takaki Y."/>
            <person name="Nishi S."/>
            <person name="Hori S."/>
            <person name="Arai W."/>
            <person name="Tsubouchi T."/>
            <person name="Morono Y."/>
            <person name="Uchiyama I."/>
            <person name="Ito T."/>
            <person name="Fujiyama A."/>
            <person name="Inagaki F."/>
            <person name="Takami H."/>
        </authorList>
    </citation>
    <scope>NUCLEOTIDE SEQUENCE</scope>
    <source>
        <strain evidence="6">Expedition CK06-06</strain>
    </source>
</reference>
<dbReference type="InterPro" id="IPR050612">
    <property type="entry name" value="Prok_Mopterin_Oxidored"/>
</dbReference>
<protein>
    <recommendedName>
        <fullName evidence="5">Molybdopterin dinucleotide-binding domain-containing protein</fullName>
    </recommendedName>
</protein>
<dbReference type="Gene3D" id="2.40.40.20">
    <property type="match status" value="1"/>
</dbReference>
<dbReference type="SUPFAM" id="SSF50692">
    <property type="entry name" value="ADC-like"/>
    <property type="match status" value="1"/>
</dbReference>
<evidence type="ECO:0000259" key="5">
    <source>
        <dbReference type="Pfam" id="PF01568"/>
    </source>
</evidence>
<dbReference type="GO" id="GO:0043546">
    <property type="term" value="F:molybdopterin cofactor binding"/>
    <property type="evidence" value="ECO:0007669"/>
    <property type="project" value="InterPro"/>
</dbReference>
<dbReference type="PANTHER" id="PTHR43742">
    <property type="entry name" value="TRIMETHYLAMINE-N-OXIDE REDUCTASE"/>
    <property type="match status" value="1"/>
</dbReference>
<keyword evidence="3" id="KW-0732">Signal</keyword>
<dbReference type="GO" id="GO:0051539">
    <property type="term" value="F:4 iron, 4 sulfur cluster binding"/>
    <property type="evidence" value="ECO:0007669"/>
    <property type="project" value="UniProtKB-KW"/>
</dbReference>
<gene>
    <name evidence="6" type="ORF">S06H3_53146</name>
</gene>
<feature type="non-terminal residue" evidence="6">
    <location>
        <position position="1"/>
    </location>
</feature>
<keyword evidence="1" id="KW-0004">4Fe-4S</keyword>
<comment type="caution">
    <text evidence="6">The sequence shown here is derived from an EMBL/GenBank/DDBJ whole genome shotgun (WGS) entry which is preliminary data.</text>
</comment>
<dbReference type="GO" id="GO:0016491">
    <property type="term" value="F:oxidoreductase activity"/>
    <property type="evidence" value="ECO:0007669"/>
    <property type="project" value="UniProtKB-KW"/>
</dbReference>
<dbReference type="Pfam" id="PF01568">
    <property type="entry name" value="Molydop_binding"/>
    <property type="match status" value="1"/>
</dbReference>
<keyword evidence="1" id="KW-0479">Metal-binding</keyword>
<accession>X1QIL6</accession>
<sequence length="218" mass="24785">ADIKKNGYWSTPAHSFEGWSDIFQTPSKKFEFFSTEIELALKDYSKSLGLEGRSFDDALLNLGISSKGDEVYMPHYEEIKSGADKKEYPLLLFPMELINLASGWIGNPPYLNKTLFDHQLKRDDLFVEVNPKTASKYRLKEGSKAIIRSPEGELQVRIHLFHGAMPDIIFIPVGLGHTAYDKYLKGKGVNPNKIIDQVEDPLSGQPVWWNTRVKLIKI</sequence>
<keyword evidence="2" id="KW-0500">Molybdenum</keyword>
<evidence type="ECO:0000256" key="2">
    <source>
        <dbReference type="ARBA" id="ARBA00022505"/>
    </source>
</evidence>
<dbReference type="AlphaFoldDB" id="X1QIL6"/>
<dbReference type="InterPro" id="IPR006657">
    <property type="entry name" value="MoPterin_dinucl-bd_dom"/>
</dbReference>
<evidence type="ECO:0000256" key="3">
    <source>
        <dbReference type="ARBA" id="ARBA00022729"/>
    </source>
</evidence>
<dbReference type="EMBL" id="BARV01033857">
    <property type="protein sequence ID" value="GAI54656.1"/>
    <property type="molecule type" value="Genomic_DNA"/>
</dbReference>
<keyword evidence="1" id="KW-0411">Iron-sulfur</keyword>
<evidence type="ECO:0000313" key="6">
    <source>
        <dbReference type="EMBL" id="GAI54656.1"/>
    </source>
</evidence>
<dbReference type="InterPro" id="IPR009010">
    <property type="entry name" value="Asp_de-COase-like_dom_sf"/>
</dbReference>
<dbReference type="PANTHER" id="PTHR43742:SF9">
    <property type="entry name" value="TETRATHIONATE REDUCTASE SUBUNIT A"/>
    <property type="match status" value="1"/>
</dbReference>